<evidence type="ECO:0000313" key="2">
    <source>
        <dbReference type="Proteomes" id="UP001159363"/>
    </source>
</evidence>
<accession>A0ABQ9HQV7</accession>
<dbReference type="InterPro" id="IPR033162">
    <property type="entry name" value="TBCD"/>
</dbReference>
<organism evidence="1 2">
    <name type="scientific">Dryococelus australis</name>
    <dbReference type="NCBI Taxonomy" id="614101"/>
    <lineage>
        <taxon>Eukaryota</taxon>
        <taxon>Metazoa</taxon>
        <taxon>Ecdysozoa</taxon>
        <taxon>Arthropoda</taxon>
        <taxon>Hexapoda</taxon>
        <taxon>Insecta</taxon>
        <taxon>Pterygota</taxon>
        <taxon>Neoptera</taxon>
        <taxon>Polyneoptera</taxon>
        <taxon>Phasmatodea</taxon>
        <taxon>Verophasmatodea</taxon>
        <taxon>Anareolatae</taxon>
        <taxon>Phasmatidae</taxon>
        <taxon>Eurycanthinae</taxon>
        <taxon>Dryococelus</taxon>
    </lineage>
</organism>
<proteinExistence type="predicted"/>
<gene>
    <name evidence="1" type="ORF">PR048_012968</name>
</gene>
<sequence>MAEVEDDDMLLKSSLCVSEDVGKIMEMIEQLKILVDNASTVEKAYENFWEMLSNFQEQSHLLDGHLDVILSELVDVVMNPKSSNIKNEAFKYLHTVMKVRGYKRAVRYMSHEVKDFTIFTSVFF</sequence>
<protein>
    <submittedName>
        <fullName evidence="1">Uncharacterized protein</fullName>
    </submittedName>
</protein>
<name>A0ABQ9HQV7_9NEOP</name>
<evidence type="ECO:0000313" key="1">
    <source>
        <dbReference type="EMBL" id="KAJ8886756.1"/>
    </source>
</evidence>
<dbReference type="Proteomes" id="UP001159363">
    <property type="component" value="Chromosome X"/>
</dbReference>
<dbReference type="EMBL" id="JARBHB010000004">
    <property type="protein sequence ID" value="KAJ8886756.1"/>
    <property type="molecule type" value="Genomic_DNA"/>
</dbReference>
<dbReference type="PANTHER" id="PTHR12658">
    <property type="entry name" value="BETA-TUBULIN COFACTOR D"/>
    <property type="match status" value="1"/>
</dbReference>
<reference evidence="1 2" key="1">
    <citation type="submission" date="2023-02" db="EMBL/GenBank/DDBJ databases">
        <title>LHISI_Scaffold_Assembly.</title>
        <authorList>
            <person name="Stuart O.P."/>
            <person name="Cleave R."/>
            <person name="Magrath M.J.L."/>
            <person name="Mikheyev A.S."/>
        </authorList>
    </citation>
    <scope>NUCLEOTIDE SEQUENCE [LARGE SCALE GENOMIC DNA]</scope>
    <source>
        <strain evidence="1">Daus_M_001</strain>
        <tissue evidence="1">Leg muscle</tissue>
    </source>
</reference>
<keyword evidence="2" id="KW-1185">Reference proteome</keyword>
<dbReference type="PANTHER" id="PTHR12658:SF0">
    <property type="entry name" value="TUBULIN-SPECIFIC CHAPERONE D"/>
    <property type="match status" value="1"/>
</dbReference>
<dbReference type="Pfam" id="PF23579">
    <property type="entry name" value="ARM_TBCD"/>
    <property type="match status" value="1"/>
</dbReference>
<comment type="caution">
    <text evidence="1">The sequence shown here is derived from an EMBL/GenBank/DDBJ whole genome shotgun (WGS) entry which is preliminary data.</text>
</comment>